<evidence type="ECO:0000256" key="3">
    <source>
        <dbReference type="ARBA" id="ARBA00012438"/>
    </source>
</evidence>
<keyword evidence="4" id="KW-0597">Phosphoprotein</keyword>
<keyword evidence="5" id="KW-0808">Transferase</keyword>
<comment type="subcellular location">
    <subcellularLocation>
        <location evidence="2">Membrane</location>
    </subcellularLocation>
</comment>
<dbReference type="SUPFAM" id="SSF47384">
    <property type="entry name" value="Homodimeric domain of signal transducing histidine kinase"/>
    <property type="match status" value="1"/>
</dbReference>
<protein>
    <recommendedName>
        <fullName evidence="3">histidine kinase</fullName>
        <ecNumber evidence="3">2.7.13.3</ecNumber>
    </recommendedName>
</protein>
<dbReference type="PROSITE" id="PS50885">
    <property type="entry name" value="HAMP"/>
    <property type="match status" value="1"/>
</dbReference>
<evidence type="ECO:0000256" key="9">
    <source>
        <dbReference type="ARBA" id="ARBA00023012"/>
    </source>
</evidence>
<evidence type="ECO:0000259" key="13">
    <source>
        <dbReference type="PROSITE" id="PS50885"/>
    </source>
</evidence>
<feature type="transmembrane region" description="Helical" evidence="11">
    <location>
        <begin position="157"/>
        <end position="180"/>
    </location>
</feature>
<dbReference type="Pfam" id="PF00672">
    <property type="entry name" value="HAMP"/>
    <property type="match status" value="1"/>
</dbReference>
<keyword evidence="7 14" id="KW-0418">Kinase</keyword>
<comment type="caution">
    <text evidence="14">The sequence shown here is derived from an EMBL/GenBank/DDBJ whole genome shotgun (WGS) entry which is preliminary data.</text>
</comment>
<dbReference type="InterPro" id="IPR005467">
    <property type="entry name" value="His_kinase_dom"/>
</dbReference>
<dbReference type="RefSeq" id="WP_219765828.1">
    <property type="nucleotide sequence ID" value="NZ_JAHYBZ010000010.1"/>
</dbReference>
<dbReference type="InterPro" id="IPR003594">
    <property type="entry name" value="HATPase_dom"/>
</dbReference>
<evidence type="ECO:0000259" key="12">
    <source>
        <dbReference type="PROSITE" id="PS50109"/>
    </source>
</evidence>
<gene>
    <name evidence="14" type="ORF">KPL78_25655</name>
</gene>
<evidence type="ECO:0000256" key="5">
    <source>
        <dbReference type="ARBA" id="ARBA00022679"/>
    </source>
</evidence>
<dbReference type="InterPro" id="IPR003660">
    <property type="entry name" value="HAMP_dom"/>
</dbReference>
<sequence>MAERNPRWAFARTTAFRVTLLHLVLTLAGTALVGGVAWWVTAGFAMRQAAQEIERGMGVLLQSGALSGARGVALSIEARLAADRNGQEYYLLAAPDGQRLAGNLSGVSSERGWREGAIRLPDGGETPVLMYAQPLPGGGALVVGRDLSAARALEQRLLASAVWVGGAVLLLGLAGGLLLGRSVARRAAAMEASLASVQGGDLDHRLVVGRGGDEFDRLAARINATLDRLQTLMSALREVTDDIAHDLRTPLTRLRQRLDEAARAPDPATIAAAQAEADRLLEIFAALLRIAQVESGTQRAGFAPVDLSAIAESVAEVYAPAAEERGQTLATAIAPGVMLTGDPALLTQMLANLVENAVRHGRSGGRIGLAITSDEVVVSDDGPGIPEAEREKVFRRFHRLDASRSTPGSGLGLALVRAVAELHGMEITLGDAAPGLRVRVALPRAA</sequence>
<dbReference type="Pfam" id="PF02518">
    <property type="entry name" value="HATPase_c"/>
    <property type="match status" value="1"/>
</dbReference>
<dbReference type="EC" id="2.7.13.3" evidence="3"/>
<dbReference type="EMBL" id="JAHYBZ010000010">
    <property type="protein sequence ID" value="MBW6401270.1"/>
    <property type="molecule type" value="Genomic_DNA"/>
</dbReference>
<evidence type="ECO:0000256" key="7">
    <source>
        <dbReference type="ARBA" id="ARBA00022777"/>
    </source>
</evidence>
<dbReference type="SMART" id="SM00387">
    <property type="entry name" value="HATPase_c"/>
    <property type="match status" value="1"/>
</dbReference>
<keyword evidence="8 11" id="KW-1133">Transmembrane helix</keyword>
<dbReference type="InterPro" id="IPR050428">
    <property type="entry name" value="TCS_sensor_his_kinase"/>
</dbReference>
<feature type="domain" description="Histidine kinase" evidence="12">
    <location>
        <begin position="242"/>
        <end position="446"/>
    </location>
</feature>
<evidence type="ECO:0000313" key="14">
    <source>
        <dbReference type="EMBL" id="MBW6401270.1"/>
    </source>
</evidence>
<dbReference type="SUPFAM" id="SSF55874">
    <property type="entry name" value="ATPase domain of HSP90 chaperone/DNA topoisomerase II/histidine kinase"/>
    <property type="match status" value="1"/>
</dbReference>
<evidence type="ECO:0000256" key="10">
    <source>
        <dbReference type="ARBA" id="ARBA00023136"/>
    </source>
</evidence>
<keyword evidence="15" id="KW-1185">Reference proteome</keyword>
<feature type="transmembrane region" description="Helical" evidence="11">
    <location>
        <begin position="20"/>
        <end position="40"/>
    </location>
</feature>
<dbReference type="PANTHER" id="PTHR45436:SF8">
    <property type="entry name" value="HISTIDINE KINASE"/>
    <property type="match status" value="1"/>
</dbReference>
<evidence type="ECO:0000256" key="1">
    <source>
        <dbReference type="ARBA" id="ARBA00000085"/>
    </source>
</evidence>
<dbReference type="SMART" id="SM00304">
    <property type="entry name" value="HAMP"/>
    <property type="match status" value="1"/>
</dbReference>
<dbReference type="PANTHER" id="PTHR45436">
    <property type="entry name" value="SENSOR HISTIDINE KINASE YKOH"/>
    <property type="match status" value="1"/>
</dbReference>
<keyword evidence="9" id="KW-0902">Two-component regulatory system</keyword>
<dbReference type="PRINTS" id="PR00344">
    <property type="entry name" value="BCTRLSENSOR"/>
</dbReference>
<keyword evidence="6 11" id="KW-0812">Transmembrane</keyword>
<accession>A0ABS7AIY2</accession>
<feature type="domain" description="HAMP" evidence="13">
    <location>
        <begin position="181"/>
        <end position="234"/>
    </location>
</feature>
<dbReference type="Proteomes" id="UP001196565">
    <property type="component" value="Unassembled WGS sequence"/>
</dbReference>
<evidence type="ECO:0000256" key="11">
    <source>
        <dbReference type="SAM" id="Phobius"/>
    </source>
</evidence>
<dbReference type="PROSITE" id="PS50109">
    <property type="entry name" value="HIS_KIN"/>
    <property type="match status" value="1"/>
</dbReference>
<dbReference type="Gene3D" id="6.10.340.10">
    <property type="match status" value="1"/>
</dbReference>
<comment type="catalytic activity">
    <reaction evidence="1">
        <text>ATP + protein L-histidine = ADP + protein N-phospho-L-histidine.</text>
        <dbReference type="EC" id="2.7.13.3"/>
    </reaction>
</comment>
<evidence type="ECO:0000256" key="4">
    <source>
        <dbReference type="ARBA" id="ARBA00022553"/>
    </source>
</evidence>
<dbReference type="Gene3D" id="3.30.565.10">
    <property type="entry name" value="Histidine kinase-like ATPase, C-terminal domain"/>
    <property type="match status" value="1"/>
</dbReference>
<dbReference type="Pfam" id="PF00512">
    <property type="entry name" value="HisKA"/>
    <property type="match status" value="1"/>
</dbReference>
<dbReference type="InterPro" id="IPR003661">
    <property type="entry name" value="HisK_dim/P_dom"/>
</dbReference>
<proteinExistence type="predicted"/>
<dbReference type="Gene3D" id="1.10.287.130">
    <property type="match status" value="1"/>
</dbReference>
<evidence type="ECO:0000256" key="8">
    <source>
        <dbReference type="ARBA" id="ARBA00022989"/>
    </source>
</evidence>
<reference evidence="14 15" key="1">
    <citation type="submission" date="2021-07" db="EMBL/GenBank/DDBJ databases">
        <authorList>
            <person name="So Y."/>
        </authorList>
    </citation>
    <scope>NUCLEOTIDE SEQUENCE [LARGE SCALE GENOMIC DNA]</scope>
    <source>
        <strain evidence="14 15">HJA6</strain>
    </source>
</reference>
<organism evidence="14 15">
    <name type="scientific">Roseomonas alba</name>
    <dbReference type="NCBI Taxonomy" id="2846776"/>
    <lineage>
        <taxon>Bacteria</taxon>
        <taxon>Pseudomonadati</taxon>
        <taxon>Pseudomonadota</taxon>
        <taxon>Alphaproteobacteria</taxon>
        <taxon>Acetobacterales</taxon>
        <taxon>Roseomonadaceae</taxon>
        <taxon>Roseomonas</taxon>
    </lineage>
</organism>
<evidence type="ECO:0000313" key="15">
    <source>
        <dbReference type="Proteomes" id="UP001196565"/>
    </source>
</evidence>
<dbReference type="SMART" id="SM00388">
    <property type="entry name" value="HisKA"/>
    <property type="match status" value="1"/>
</dbReference>
<dbReference type="CDD" id="cd00082">
    <property type="entry name" value="HisKA"/>
    <property type="match status" value="1"/>
</dbReference>
<dbReference type="GO" id="GO:0016301">
    <property type="term" value="F:kinase activity"/>
    <property type="evidence" value="ECO:0007669"/>
    <property type="project" value="UniProtKB-KW"/>
</dbReference>
<name>A0ABS7AIY2_9PROT</name>
<evidence type="ECO:0000256" key="6">
    <source>
        <dbReference type="ARBA" id="ARBA00022692"/>
    </source>
</evidence>
<dbReference type="InterPro" id="IPR036890">
    <property type="entry name" value="HATPase_C_sf"/>
</dbReference>
<dbReference type="InterPro" id="IPR036097">
    <property type="entry name" value="HisK_dim/P_sf"/>
</dbReference>
<dbReference type="InterPro" id="IPR004358">
    <property type="entry name" value="Sig_transdc_His_kin-like_C"/>
</dbReference>
<evidence type="ECO:0000256" key="2">
    <source>
        <dbReference type="ARBA" id="ARBA00004370"/>
    </source>
</evidence>
<keyword evidence="10 11" id="KW-0472">Membrane</keyword>